<keyword evidence="10" id="KW-0732">Signal</keyword>
<comment type="similarity">
    <text evidence="1">Belongs to the protein-tyrosine phosphatase family.</text>
</comment>
<dbReference type="Pfam" id="PF22633">
    <property type="entry name" value="F5_F8_type_C_2"/>
    <property type="match status" value="1"/>
</dbReference>
<dbReference type="GO" id="GO:0004725">
    <property type="term" value="F:protein tyrosine phosphatase activity"/>
    <property type="evidence" value="ECO:0007669"/>
    <property type="project" value="UniProtKB-EC"/>
</dbReference>
<dbReference type="AlphaFoldDB" id="A0A9W3AC51"/>
<dbReference type="Gene3D" id="3.90.190.10">
    <property type="entry name" value="Protein tyrosine phosphatase superfamily"/>
    <property type="match status" value="2"/>
</dbReference>
<keyword evidence="13" id="KW-1185">Reference proteome</keyword>
<evidence type="ECO:0000256" key="7">
    <source>
        <dbReference type="ARBA" id="ARBA00023157"/>
    </source>
</evidence>
<feature type="signal peptide" evidence="10">
    <location>
        <begin position="1"/>
        <end position="21"/>
    </location>
</feature>
<keyword evidence="9" id="KW-0812">Transmembrane</keyword>
<evidence type="ECO:0000256" key="4">
    <source>
        <dbReference type="ARBA" id="ARBA00022801"/>
    </source>
</evidence>
<accession>A0A9W3AC51</accession>
<evidence type="ECO:0000256" key="8">
    <source>
        <dbReference type="ARBA" id="ARBA00051722"/>
    </source>
</evidence>
<dbReference type="InterPro" id="IPR006585">
    <property type="entry name" value="FTP1"/>
</dbReference>
<evidence type="ECO:0000313" key="13">
    <source>
        <dbReference type="Proteomes" id="UP001165740"/>
    </source>
</evidence>
<gene>
    <name evidence="14" type="primary">LOC106064527</name>
</gene>
<dbReference type="OMA" id="CYGGCEA"/>
<dbReference type="InterPro" id="IPR000742">
    <property type="entry name" value="EGF"/>
</dbReference>
<evidence type="ECO:0000256" key="6">
    <source>
        <dbReference type="ARBA" id="ARBA00022912"/>
    </source>
</evidence>
<organism evidence="13 14">
    <name type="scientific">Biomphalaria glabrata</name>
    <name type="common">Bloodfluke planorb</name>
    <name type="synonym">Freshwater snail</name>
    <dbReference type="NCBI Taxonomy" id="6526"/>
    <lineage>
        <taxon>Eukaryota</taxon>
        <taxon>Metazoa</taxon>
        <taxon>Spiralia</taxon>
        <taxon>Lophotrochozoa</taxon>
        <taxon>Mollusca</taxon>
        <taxon>Gastropoda</taxon>
        <taxon>Heterobranchia</taxon>
        <taxon>Euthyneura</taxon>
        <taxon>Panpulmonata</taxon>
        <taxon>Hygrophila</taxon>
        <taxon>Lymnaeoidea</taxon>
        <taxon>Planorbidae</taxon>
        <taxon>Biomphalaria</taxon>
    </lineage>
</organism>
<proteinExistence type="inferred from homology"/>
<dbReference type="SMART" id="SM00194">
    <property type="entry name" value="PTPc"/>
    <property type="match status" value="1"/>
</dbReference>
<dbReference type="InterPro" id="IPR016130">
    <property type="entry name" value="Tyr_Pase_AS"/>
</dbReference>
<dbReference type="SMART" id="SM00181">
    <property type="entry name" value="EGF"/>
    <property type="match status" value="4"/>
</dbReference>
<dbReference type="Gene3D" id="2.60.120.260">
    <property type="entry name" value="Galactose-binding domain-like"/>
    <property type="match status" value="1"/>
</dbReference>
<dbReference type="RefSeq" id="XP_055884720.1">
    <property type="nucleotide sequence ID" value="XM_056028745.1"/>
</dbReference>
<dbReference type="Gene3D" id="2.170.300.10">
    <property type="entry name" value="Tie2 ligand-binding domain superfamily"/>
    <property type="match status" value="1"/>
</dbReference>
<evidence type="ECO:0000256" key="3">
    <source>
        <dbReference type="ARBA" id="ARBA00022723"/>
    </source>
</evidence>
<keyword evidence="5" id="KW-0106">Calcium</keyword>
<keyword evidence="4" id="KW-0378">Hydrolase</keyword>
<dbReference type="SUPFAM" id="SSF49785">
    <property type="entry name" value="Galactose-binding domain-like"/>
    <property type="match status" value="1"/>
</dbReference>
<dbReference type="Pfam" id="PF00102">
    <property type="entry name" value="Y_phosphatase"/>
    <property type="match status" value="2"/>
</dbReference>
<evidence type="ECO:0000256" key="9">
    <source>
        <dbReference type="SAM" id="Phobius"/>
    </source>
</evidence>
<evidence type="ECO:0000256" key="2">
    <source>
        <dbReference type="ARBA" id="ARBA00013064"/>
    </source>
</evidence>
<evidence type="ECO:0000259" key="12">
    <source>
        <dbReference type="PROSITE" id="PS50056"/>
    </source>
</evidence>
<dbReference type="SUPFAM" id="SSF52799">
    <property type="entry name" value="(Phosphotyrosine protein) phosphatases II"/>
    <property type="match status" value="2"/>
</dbReference>
<evidence type="ECO:0000256" key="1">
    <source>
        <dbReference type="ARBA" id="ARBA00009580"/>
    </source>
</evidence>
<feature type="domain" description="Tyrosine-protein phosphatase" evidence="11">
    <location>
        <begin position="954"/>
        <end position="1208"/>
    </location>
</feature>
<dbReference type="OrthoDB" id="6277409at2759"/>
<feature type="domain" description="Tyrosine specific protein phosphatases" evidence="12">
    <location>
        <begin position="1125"/>
        <end position="1199"/>
    </location>
</feature>
<feature type="chain" id="PRO_5040735127" description="protein-tyrosine-phosphatase" evidence="10">
    <location>
        <begin position="22"/>
        <end position="1269"/>
    </location>
</feature>
<feature type="domain" description="Tyrosine-protein phosphatase" evidence="11">
    <location>
        <begin position="671"/>
        <end position="923"/>
    </location>
</feature>
<dbReference type="FunFam" id="3.90.190.10:FF:000102">
    <property type="entry name" value="Receptor-type tyrosine-protein phosphatase"/>
    <property type="match status" value="1"/>
</dbReference>
<evidence type="ECO:0000259" key="11">
    <source>
        <dbReference type="PROSITE" id="PS50055"/>
    </source>
</evidence>
<reference evidence="14" key="1">
    <citation type="submission" date="2025-08" db="UniProtKB">
        <authorList>
            <consortium name="RefSeq"/>
        </authorList>
    </citation>
    <scope>IDENTIFICATION</scope>
</reference>
<dbReference type="GO" id="GO:0046872">
    <property type="term" value="F:metal ion binding"/>
    <property type="evidence" value="ECO:0007669"/>
    <property type="project" value="UniProtKB-KW"/>
</dbReference>
<name>A0A9W3AC51_BIOGL</name>
<dbReference type="InterPro" id="IPR000242">
    <property type="entry name" value="PTP_cat"/>
</dbReference>
<dbReference type="PANTHER" id="PTHR19134:SF562">
    <property type="entry name" value="PROTEIN-TYROSINE-PHOSPHATASE"/>
    <property type="match status" value="1"/>
</dbReference>
<dbReference type="EC" id="3.1.3.48" evidence="2"/>
<dbReference type="PROSITE" id="PS00383">
    <property type="entry name" value="TYR_PHOSPHATASE_1"/>
    <property type="match status" value="1"/>
</dbReference>
<dbReference type="InterPro" id="IPR029021">
    <property type="entry name" value="Prot-tyrosine_phosphatase-like"/>
</dbReference>
<evidence type="ECO:0000256" key="5">
    <source>
        <dbReference type="ARBA" id="ARBA00022837"/>
    </source>
</evidence>
<evidence type="ECO:0000256" key="10">
    <source>
        <dbReference type="SAM" id="SignalP"/>
    </source>
</evidence>
<feature type="transmembrane region" description="Helical" evidence="9">
    <location>
        <begin position="568"/>
        <end position="592"/>
    </location>
</feature>
<dbReference type="PRINTS" id="PR00700">
    <property type="entry name" value="PRTYPHPHTASE"/>
</dbReference>
<dbReference type="InterPro" id="IPR050348">
    <property type="entry name" value="Protein-Tyr_Phosphatase"/>
</dbReference>
<dbReference type="InterPro" id="IPR000387">
    <property type="entry name" value="Tyr_Pase_dom"/>
</dbReference>
<dbReference type="PROSITE" id="PS50055">
    <property type="entry name" value="TYR_PHOSPHATASE_PTP"/>
    <property type="match status" value="2"/>
</dbReference>
<keyword evidence="6" id="KW-0904">Protein phosphatase</keyword>
<sequence length="1269" mass="142071">MRLQLIFASLIGACTWILVSMQVNSFCSNDDFCMYQCHCVRNCTGSNGTCPDKCQSGWFGARCQYRDLLTIQGATKSETKSWLTDGDDSTCNNDPNFQELTVSWDKNYTLTWLRMVLNDTYKFSTVKVLYNTTSEYQECRSQKWSQLNENTMDIRCEDNVMTTSLKILGNIGSLCSLYISGGRNVAYKQTATQSSNYSETIQGVLIVFTADLAVDGNTINEFYKGSCTHTTDSTPRFTLTLNSPYIVNQYTLYNRVDSNLQKRLNGFRLISVDDNNNVVDNFKDVDEQAKDIYYISVNTSKPIKSLSINEVSKLDSNGKGPFITICELEAYGECPPGKWSLPCTQNCSTSCPTSCDRDTGQCNIVCAGAINPPACTENCTIGKWGINCTNTCGTKCVYLSCHPKTGECTQGCLGYSDPPQCNTECSKSTWGVNCSQSCSSHCVNNTCMSTNGTCYGGCEAGYQLPDCTEECLKSTWGINCSQSCSSHCVNNICMTTNGTCYGGCEAGYQLPDCTKPCNQSMYGQNCSFMCLSNCLNGTCNNVDGSCNCVAGSEGAACIQESQGPLESVGVIVGPIVAGIVVIIIIIAIVILWRRKRTAKSTRETNGHINLAVLNKSNNDLYKSSLDDVSKSEKEFTELNHHYSMIKDDKMDSLIAIESLNSFIKSKNNDFYRTQFERIPAVTNVTQEIGLNKENKQKNRYKNICPYDHSRVHLKINTERNEMDYINASYIRGFNSEVKFIAAQGPQKATINDFIRMLWEQKVDVVVMLTDLVEGTKVKCEKYWPDTDKIQFGYIKVKLGSTQVFADYTIRKLELSKKGEVGHIFTQFHFTSWPDKGVPSTQWSLVDVEQRVTSIPTNKPIVVHCSAGVGRTGTFIALYNIMRQAEETGLVDFFKTVSKLREDRIFMVQTLSQYEFLHKAAQVAIACMRTTHIVQDLSDKLKILEEKNVFGKSKLEAEFEGLCAILEKHVDNVQDDTNVYENAQKNQIKGVYELEQDENVADTNSFLLLPGYKQRDQHVLAKIPKTSEDAAELWKYVSKYLVSHLVAFDADNDKEKLVQYLPNTVDQDLMFSSTELKLTDIKQTKVWCERKLIVQSKNSANFLPSSRGHADTVTHLACLTFDLHPKTLLEIAKKSRQCYSKTGGKILYLCSDGILQSGLMAVLLHLLDRVDNEACISVPLIVGTIKSLQPKIVPNFEQYQAIYRAVSRYIDTSTQYTNTYYQNNSSMKQNTVQANDEKKRSLVQPISDITTAETTTDPQNNETFLYANVV</sequence>
<dbReference type="PANTHER" id="PTHR19134">
    <property type="entry name" value="RECEPTOR-TYPE TYROSINE-PROTEIN PHOSPHATASE"/>
    <property type="match status" value="1"/>
</dbReference>
<keyword evidence="9" id="KW-0472">Membrane</keyword>
<dbReference type="PROSITE" id="PS50056">
    <property type="entry name" value="TYR_PHOSPHATASE_2"/>
    <property type="match status" value="2"/>
</dbReference>
<protein>
    <recommendedName>
        <fullName evidence="2">protein-tyrosine-phosphatase</fullName>
        <ecNumber evidence="2">3.1.3.48</ecNumber>
    </recommendedName>
</protein>
<comment type="catalytic activity">
    <reaction evidence="8">
        <text>O-phospho-L-tyrosyl-[protein] + H2O = L-tyrosyl-[protein] + phosphate</text>
        <dbReference type="Rhea" id="RHEA:10684"/>
        <dbReference type="Rhea" id="RHEA-COMP:10136"/>
        <dbReference type="Rhea" id="RHEA-COMP:20101"/>
        <dbReference type="ChEBI" id="CHEBI:15377"/>
        <dbReference type="ChEBI" id="CHEBI:43474"/>
        <dbReference type="ChEBI" id="CHEBI:46858"/>
        <dbReference type="ChEBI" id="CHEBI:61978"/>
        <dbReference type="EC" id="3.1.3.48"/>
    </reaction>
</comment>
<evidence type="ECO:0000313" key="14">
    <source>
        <dbReference type="RefSeq" id="XP_055884720.1"/>
    </source>
</evidence>
<feature type="domain" description="Tyrosine specific protein phosphatases" evidence="12">
    <location>
        <begin position="845"/>
        <end position="914"/>
    </location>
</feature>
<keyword evidence="7" id="KW-1015">Disulfide bond</keyword>
<dbReference type="InterPro" id="IPR008979">
    <property type="entry name" value="Galactose-bd-like_sf"/>
</dbReference>
<dbReference type="GeneID" id="106064527"/>
<keyword evidence="3" id="KW-0479">Metal-binding</keyword>
<keyword evidence="9" id="KW-1133">Transmembrane helix</keyword>
<dbReference type="SMART" id="SM00404">
    <property type="entry name" value="PTPc_motif"/>
    <property type="match status" value="2"/>
</dbReference>
<dbReference type="SMART" id="SM00607">
    <property type="entry name" value="FTP"/>
    <property type="match status" value="1"/>
</dbReference>
<dbReference type="InterPro" id="IPR003595">
    <property type="entry name" value="Tyr_Pase_cat"/>
</dbReference>
<dbReference type="Proteomes" id="UP001165740">
    <property type="component" value="Chromosome 5"/>
</dbReference>